<dbReference type="InterPro" id="IPR023582">
    <property type="entry name" value="Impact"/>
</dbReference>
<dbReference type="InterPro" id="IPR020568">
    <property type="entry name" value="Ribosomal_Su5_D2-typ_SF"/>
</dbReference>
<dbReference type="InterPro" id="IPR020569">
    <property type="entry name" value="UPF0029_Impact_CS"/>
</dbReference>
<dbReference type="Pfam" id="PF01205">
    <property type="entry name" value="Impact_N"/>
    <property type="match status" value="1"/>
</dbReference>
<proteinExistence type="inferred from homology"/>
<comment type="caution">
    <text evidence="4">The sequence shown here is derived from an EMBL/GenBank/DDBJ whole genome shotgun (WGS) entry which is preliminary data.</text>
</comment>
<evidence type="ECO:0000259" key="3">
    <source>
        <dbReference type="Pfam" id="PF09186"/>
    </source>
</evidence>
<sequence length="211" mass="23823">MLTSYYTIKASGSHEIVINKSRFITHMTRVTTEEEAQSFIEKIKKEHWNATHNCSAYLIGEHDDIQKANDDGEPSGTAGIPMLEVLKKRKLKDTCAVVTRYFGGIKLGAGGLIRAYGSAVSETIDTIGVVERSLIQNVHVTVAYHWLGKVENELRNSPYLLHDIFYEENVTFSVGIPIKNTDSFVQWITNITNGQLQMDKKEKIYIENDVK</sequence>
<dbReference type="PROSITE" id="PS00910">
    <property type="entry name" value="UPF0029"/>
    <property type="match status" value="1"/>
</dbReference>
<evidence type="ECO:0000313" key="5">
    <source>
        <dbReference type="Proteomes" id="UP001596143"/>
    </source>
</evidence>
<dbReference type="PANTHER" id="PTHR16301">
    <property type="entry name" value="IMPACT-RELATED"/>
    <property type="match status" value="1"/>
</dbReference>
<comment type="similarity">
    <text evidence="1">Belongs to the IMPACT family.</text>
</comment>
<evidence type="ECO:0000313" key="4">
    <source>
        <dbReference type="EMBL" id="MFC5628451.1"/>
    </source>
</evidence>
<dbReference type="PANTHER" id="PTHR16301:SF20">
    <property type="entry name" value="IMPACT FAMILY MEMBER YIGZ"/>
    <property type="match status" value="1"/>
</dbReference>
<dbReference type="InterPro" id="IPR035647">
    <property type="entry name" value="EFG_III/V"/>
</dbReference>
<dbReference type="Proteomes" id="UP001596143">
    <property type="component" value="Unassembled WGS sequence"/>
</dbReference>
<reference evidence="5" key="1">
    <citation type="journal article" date="2019" name="Int. J. Syst. Evol. Microbiol.">
        <title>The Global Catalogue of Microorganisms (GCM) 10K type strain sequencing project: providing services to taxonomists for standard genome sequencing and annotation.</title>
        <authorList>
            <consortium name="The Broad Institute Genomics Platform"/>
            <consortium name="The Broad Institute Genome Sequencing Center for Infectious Disease"/>
            <person name="Wu L."/>
            <person name="Ma J."/>
        </authorList>
    </citation>
    <scope>NUCLEOTIDE SEQUENCE [LARGE SCALE GENOMIC DNA]</scope>
    <source>
        <strain evidence="5">CGMCC 1.15790</strain>
    </source>
</reference>
<dbReference type="SUPFAM" id="SSF54980">
    <property type="entry name" value="EF-G C-terminal domain-like"/>
    <property type="match status" value="1"/>
</dbReference>
<dbReference type="InterPro" id="IPR015269">
    <property type="entry name" value="UPF0029_Impact_C"/>
</dbReference>
<dbReference type="Gene3D" id="3.30.230.30">
    <property type="entry name" value="Impact, N-terminal domain"/>
    <property type="match status" value="1"/>
</dbReference>
<organism evidence="4 5">
    <name type="scientific">Aliibacillus thermotolerans</name>
    <dbReference type="NCBI Taxonomy" id="1834418"/>
    <lineage>
        <taxon>Bacteria</taxon>
        <taxon>Bacillati</taxon>
        <taxon>Bacillota</taxon>
        <taxon>Bacilli</taxon>
        <taxon>Bacillales</taxon>
        <taxon>Bacillaceae</taxon>
        <taxon>Aliibacillus</taxon>
    </lineage>
</organism>
<protein>
    <submittedName>
        <fullName evidence="4">YigZ family protein</fullName>
    </submittedName>
</protein>
<name>A0ABW0U751_9BACI</name>
<accession>A0ABW0U751</accession>
<dbReference type="InterPro" id="IPR036956">
    <property type="entry name" value="Impact_N_sf"/>
</dbReference>
<evidence type="ECO:0000259" key="2">
    <source>
        <dbReference type="Pfam" id="PF01205"/>
    </source>
</evidence>
<evidence type="ECO:0000256" key="1">
    <source>
        <dbReference type="ARBA" id="ARBA00007665"/>
    </source>
</evidence>
<dbReference type="EMBL" id="JBHSPF010000022">
    <property type="protein sequence ID" value="MFC5628451.1"/>
    <property type="molecule type" value="Genomic_DNA"/>
</dbReference>
<feature type="domain" description="UPF0029" evidence="3">
    <location>
        <begin position="140"/>
        <end position="195"/>
    </location>
</feature>
<feature type="domain" description="Impact N-terminal" evidence="2">
    <location>
        <begin position="20"/>
        <end position="124"/>
    </location>
</feature>
<dbReference type="NCBIfam" id="TIGR00257">
    <property type="entry name" value="IMPACT_YIGZ"/>
    <property type="match status" value="1"/>
</dbReference>
<dbReference type="SUPFAM" id="SSF54211">
    <property type="entry name" value="Ribosomal protein S5 domain 2-like"/>
    <property type="match status" value="1"/>
</dbReference>
<dbReference type="InterPro" id="IPR001498">
    <property type="entry name" value="Impact_N"/>
</dbReference>
<dbReference type="RefSeq" id="WP_270898329.1">
    <property type="nucleotide sequence ID" value="NZ_JBHSPF010000022.1"/>
</dbReference>
<keyword evidence="5" id="KW-1185">Reference proteome</keyword>
<gene>
    <name evidence="4" type="ORF">ACFPTR_06005</name>
</gene>
<dbReference type="Pfam" id="PF09186">
    <property type="entry name" value="DUF1949"/>
    <property type="match status" value="1"/>
</dbReference>
<dbReference type="InterPro" id="IPR015796">
    <property type="entry name" value="Impact_YigZ-like"/>
</dbReference>
<dbReference type="Gene3D" id="3.30.70.240">
    <property type="match status" value="1"/>
</dbReference>